<organism evidence="1 2">
    <name type="scientific">Peronosclerospora sorghi</name>
    <dbReference type="NCBI Taxonomy" id="230839"/>
    <lineage>
        <taxon>Eukaryota</taxon>
        <taxon>Sar</taxon>
        <taxon>Stramenopiles</taxon>
        <taxon>Oomycota</taxon>
        <taxon>Peronosporomycetes</taxon>
        <taxon>Peronosporales</taxon>
        <taxon>Peronosporaceae</taxon>
        <taxon>Peronosclerospora</taxon>
    </lineage>
</organism>
<name>A0ACC0VPF5_9STRA</name>
<dbReference type="Proteomes" id="UP001163321">
    <property type="component" value="Chromosome 8"/>
</dbReference>
<proteinExistence type="predicted"/>
<gene>
    <name evidence="1" type="ORF">PsorP6_004336</name>
</gene>
<accession>A0ACC0VPF5</accession>
<evidence type="ECO:0000313" key="1">
    <source>
        <dbReference type="EMBL" id="KAI9908408.1"/>
    </source>
</evidence>
<protein>
    <submittedName>
        <fullName evidence="1">Uncharacterized protein</fullName>
    </submittedName>
</protein>
<dbReference type="EMBL" id="CM047587">
    <property type="protein sequence ID" value="KAI9908408.1"/>
    <property type="molecule type" value="Genomic_DNA"/>
</dbReference>
<sequence length="282" mass="30164">MSHATSYAVVGFGCNDDGQLGTGAKRRKALAIDDVSSSNFPKQLESLLEEVIAVSCGSRHTMALTANGAVYSWGWGSMGQLGHGDLKCINVPKKIVFFEEDKLIVNYISSGGCHSAAVTKDGTLYMWGETHWGQLGLPMEFQASHESLPVKCSLPIDDSQEHIVKVSCGGTHTAALTNLGRVFAWGRGDSGQLGIGSAWLKDTNDESLMGVSSPHLLHGFDGDKVVQVACGAFHSAAVTEKGHVYSWGKEDYGMLGVGQTSDQQIPKRIDFFDDIPALCVVL</sequence>
<reference evidence="1 2" key="1">
    <citation type="journal article" date="2022" name="bioRxiv">
        <title>The genome of the oomycete Peronosclerospora sorghi, a cosmopolitan pathogen of maize and sorghum, is inflated with dispersed pseudogenes.</title>
        <authorList>
            <person name="Fletcher K."/>
            <person name="Martin F."/>
            <person name="Isakeit T."/>
            <person name="Cavanaugh K."/>
            <person name="Magill C."/>
            <person name="Michelmore R."/>
        </authorList>
    </citation>
    <scope>NUCLEOTIDE SEQUENCE [LARGE SCALE GENOMIC DNA]</scope>
    <source>
        <strain evidence="1">P6</strain>
    </source>
</reference>
<keyword evidence="2" id="KW-1185">Reference proteome</keyword>
<evidence type="ECO:0000313" key="2">
    <source>
        <dbReference type="Proteomes" id="UP001163321"/>
    </source>
</evidence>
<comment type="caution">
    <text evidence="1">The sequence shown here is derived from an EMBL/GenBank/DDBJ whole genome shotgun (WGS) entry which is preliminary data.</text>
</comment>